<dbReference type="OMA" id="SKMLMKN"/>
<keyword evidence="2" id="KW-1185">Reference proteome</keyword>
<reference evidence="2" key="1">
    <citation type="journal article" date="2019" name="Nat. Commun.">
        <title>Expansion of phycobilisome linker gene families in mesophilic red algae.</title>
        <authorList>
            <person name="Lee J."/>
            <person name="Kim D."/>
            <person name="Bhattacharya D."/>
            <person name="Yoon H.S."/>
        </authorList>
    </citation>
    <scope>NUCLEOTIDE SEQUENCE [LARGE SCALE GENOMIC DNA]</scope>
    <source>
        <strain evidence="2">CCMP 1328</strain>
    </source>
</reference>
<proteinExistence type="predicted"/>
<dbReference type="EMBL" id="VRMN01000002">
    <property type="protein sequence ID" value="KAA8496894.1"/>
    <property type="molecule type" value="Genomic_DNA"/>
</dbReference>
<dbReference type="Proteomes" id="UP000324585">
    <property type="component" value="Unassembled WGS sequence"/>
</dbReference>
<dbReference type="OrthoDB" id="10022521at2759"/>
<accession>A0A5J4Z1T3</accession>
<dbReference type="PANTHER" id="PTHR35128:SF1">
    <property type="entry name" value="SECRETION-REGULATING GUANINE NUCLEOTIDE EXCHANGE FACTOR"/>
    <property type="match status" value="1"/>
</dbReference>
<evidence type="ECO:0000313" key="1">
    <source>
        <dbReference type="EMBL" id="KAA8496894.1"/>
    </source>
</evidence>
<comment type="caution">
    <text evidence="1">The sequence shown here is derived from an EMBL/GenBank/DDBJ whole genome shotgun (WGS) entry which is preliminary data.</text>
</comment>
<name>A0A5J4Z1T3_PORPP</name>
<organism evidence="1 2">
    <name type="scientific">Porphyridium purpureum</name>
    <name type="common">Red alga</name>
    <name type="synonym">Porphyridium cruentum</name>
    <dbReference type="NCBI Taxonomy" id="35688"/>
    <lineage>
        <taxon>Eukaryota</taxon>
        <taxon>Rhodophyta</taxon>
        <taxon>Bangiophyceae</taxon>
        <taxon>Porphyridiales</taxon>
        <taxon>Porphyridiaceae</taxon>
        <taxon>Porphyridium</taxon>
    </lineage>
</organism>
<gene>
    <name evidence="1" type="ORF">FVE85_0623</name>
</gene>
<dbReference type="AlphaFoldDB" id="A0A5J4Z1T3"/>
<sequence>MDMSQPSTFRRGRNPGTVWVVVGCALVLLLLVLVSRLSEDSSDTDSEPYAFLGDRAIDSALASKGGLSRKQKGPAKYVEIEGSDVVYRLPSTEARAVLFLAHGCSHWAFDFGRKSDACPRCVGLPAELKIVDDALKFGFVPVAISSLAGRRGCWSLDDGAKIAQRLTDFMNSVEPKLKGLPLFALGASSGGAFVRELPLYTKLSGLCLMISGLPPGVIEKVEAQLPSGTSYPPTFELYMRKPPFSGDGVEALTARNISAKAIEAHKIPVSVQFFIDRVEGMRASVAVKIVNELKKQSFIDVTGFVKQNPRKSQWREAVWVAVPEAKELNDSLIADLSPISELLNIAYSEHEITAEFDREIFDFFDEILRKQEVRGLSKKL</sequence>
<evidence type="ECO:0000313" key="2">
    <source>
        <dbReference type="Proteomes" id="UP000324585"/>
    </source>
</evidence>
<protein>
    <submittedName>
        <fullName evidence="1">Uncharacterized protein</fullName>
    </submittedName>
</protein>
<dbReference type="PANTHER" id="PTHR35128">
    <property type="entry name" value="SECRETION-REGULATING GUANINE NUCLEOTIDE EXCHANGE FACTOR"/>
    <property type="match status" value="1"/>
</dbReference>